<dbReference type="GO" id="GO:0015918">
    <property type="term" value="P:sterol transport"/>
    <property type="evidence" value="ECO:0007669"/>
    <property type="project" value="InterPro"/>
</dbReference>
<dbReference type="PANTHER" id="PTHR11306">
    <property type="entry name" value="NIEMANN PICK TYPE C2 PROTEIN NPC2-RELATED"/>
    <property type="match status" value="1"/>
</dbReference>
<gene>
    <name evidence="3" type="ORF">MERR_LOCUS10214</name>
</gene>
<keyword evidence="4" id="KW-1185">Reference proteome</keyword>
<dbReference type="SMART" id="SM00737">
    <property type="entry name" value="ML"/>
    <property type="match status" value="1"/>
</dbReference>
<evidence type="ECO:0000259" key="2">
    <source>
        <dbReference type="SMART" id="SM00737"/>
    </source>
</evidence>
<feature type="signal peptide" evidence="1">
    <location>
        <begin position="1"/>
        <end position="21"/>
    </location>
</feature>
<dbReference type="InterPro" id="IPR003172">
    <property type="entry name" value="ML_dom"/>
</dbReference>
<dbReference type="OrthoDB" id="10479825at2759"/>
<comment type="caution">
    <text evidence="3">The sequence shown here is derived from an EMBL/GenBank/DDBJ whole genome shotgun (WGS) entry which is preliminary data.</text>
</comment>
<dbReference type="Proteomes" id="UP000467841">
    <property type="component" value="Unassembled WGS sequence"/>
</dbReference>
<dbReference type="AlphaFoldDB" id="A0A6D2I8H9"/>
<feature type="chain" id="PRO_5025544404" description="MD-2-related lipid-recognition domain-containing protein" evidence="1">
    <location>
        <begin position="22"/>
        <end position="169"/>
    </location>
</feature>
<dbReference type="GO" id="GO:0032934">
    <property type="term" value="F:sterol binding"/>
    <property type="evidence" value="ECO:0007669"/>
    <property type="project" value="InterPro"/>
</dbReference>
<evidence type="ECO:0000313" key="3">
    <source>
        <dbReference type="EMBL" id="CAA7022979.1"/>
    </source>
</evidence>
<name>A0A6D2I8H9_9BRAS</name>
<dbReference type="InterPro" id="IPR039670">
    <property type="entry name" value="NPC2-like"/>
</dbReference>
<evidence type="ECO:0000313" key="4">
    <source>
        <dbReference type="Proteomes" id="UP000467841"/>
    </source>
</evidence>
<dbReference type="SUPFAM" id="SSF81296">
    <property type="entry name" value="E set domains"/>
    <property type="match status" value="1"/>
</dbReference>
<dbReference type="PANTHER" id="PTHR11306:SF54">
    <property type="entry name" value="MD-2-RELATED LIPID RECOGNITION DOMAIN-CONTAINING PROTEIN-RELATED"/>
    <property type="match status" value="1"/>
</dbReference>
<protein>
    <recommendedName>
        <fullName evidence="2">MD-2-related lipid-recognition domain-containing protein</fullName>
    </recommendedName>
</protein>
<sequence>MAISHALPLLLLLFFLPALSAINFKYCNESGYDYGIVSRVEISPNPVRPEDDDSPSFMVFGTASKASKTISDGAVQVAVSLKSEDNRRIILTTYDLCDDLLACPIEPGKNFVLNISEVIYSPRYEKEGLFSVTLLDDSGESDDIEEESVTRMCVDFYLPTVASTFVSSA</sequence>
<accession>A0A6D2I8H9</accession>
<organism evidence="3 4">
    <name type="scientific">Microthlaspi erraticum</name>
    <dbReference type="NCBI Taxonomy" id="1685480"/>
    <lineage>
        <taxon>Eukaryota</taxon>
        <taxon>Viridiplantae</taxon>
        <taxon>Streptophyta</taxon>
        <taxon>Embryophyta</taxon>
        <taxon>Tracheophyta</taxon>
        <taxon>Spermatophyta</taxon>
        <taxon>Magnoliopsida</taxon>
        <taxon>eudicotyledons</taxon>
        <taxon>Gunneridae</taxon>
        <taxon>Pentapetalae</taxon>
        <taxon>rosids</taxon>
        <taxon>malvids</taxon>
        <taxon>Brassicales</taxon>
        <taxon>Brassicaceae</taxon>
        <taxon>Coluteocarpeae</taxon>
        <taxon>Microthlaspi</taxon>
    </lineage>
</organism>
<dbReference type="Pfam" id="PF02221">
    <property type="entry name" value="E1_DerP2_DerF2"/>
    <property type="match status" value="1"/>
</dbReference>
<feature type="domain" description="MD-2-related lipid-recognition" evidence="2">
    <location>
        <begin position="24"/>
        <end position="158"/>
    </location>
</feature>
<proteinExistence type="predicted"/>
<keyword evidence="1" id="KW-0732">Signal</keyword>
<dbReference type="InterPro" id="IPR014756">
    <property type="entry name" value="Ig_E-set"/>
</dbReference>
<evidence type="ECO:0000256" key="1">
    <source>
        <dbReference type="SAM" id="SignalP"/>
    </source>
</evidence>
<dbReference type="EMBL" id="CACVBM020000754">
    <property type="protein sequence ID" value="CAA7022979.1"/>
    <property type="molecule type" value="Genomic_DNA"/>
</dbReference>
<reference evidence="3" key="1">
    <citation type="submission" date="2020-01" db="EMBL/GenBank/DDBJ databases">
        <authorList>
            <person name="Mishra B."/>
        </authorList>
    </citation>
    <scope>NUCLEOTIDE SEQUENCE [LARGE SCALE GENOMIC DNA]</scope>
</reference>